<evidence type="ECO:0000256" key="3">
    <source>
        <dbReference type="SAM" id="MobiDB-lite"/>
    </source>
</evidence>
<evidence type="ECO:0000259" key="4">
    <source>
        <dbReference type="PROSITE" id="PS51295"/>
    </source>
</evidence>
<dbReference type="SMART" id="SM01103">
    <property type="entry name" value="CRS1_YhbY"/>
    <property type="match status" value="1"/>
</dbReference>
<comment type="caution">
    <text evidence="5">The sequence shown here is derived from an EMBL/GenBank/DDBJ whole genome shotgun (WGS) entry which is preliminary data.</text>
</comment>
<proteinExistence type="predicted"/>
<feature type="region of interest" description="Disordered" evidence="3">
    <location>
        <begin position="95"/>
        <end position="114"/>
    </location>
</feature>
<name>A0ABV8MQS9_9NEIS</name>
<sequence length="114" mass="12765">MELTRDQRLFLRAQAHGLKPVVMIGNNGLTDAVIREIAINLDAHELIKVRVLGDDRALREQWLAEICDHLDCAPVQHIGKLLVLYRQAETPRIQLPKPTKKTASVAKKPATKTA</sequence>
<protein>
    <submittedName>
        <fullName evidence="5">YhbY family RNA-binding protein</fullName>
    </submittedName>
</protein>
<dbReference type="EMBL" id="JBHSBU010000001">
    <property type="protein sequence ID" value="MFC4159630.1"/>
    <property type="molecule type" value="Genomic_DNA"/>
</dbReference>
<gene>
    <name evidence="5" type="ORF">ACFOW7_09750</name>
</gene>
<evidence type="ECO:0000313" key="6">
    <source>
        <dbReference type="Proteomes" id="UP001595791"/>
    </source>
</evidence>
<dbReference type="PANTHER" id="PTHR40065:SF3">
    <property type="entry name" value="RNA-BINDING PROTEIN YHBY"/>
    <property type="match status" value="1"/>
</dbReference>
<dbReference type="PROSITE" id="PS51295">
    <property type="entry name" value="CRM"/>
    <property type="match status" value="1"/>
</dbReference>
<evidence type="ECO:0000313" key="5">
    <source>
        <dbReference type="EMBL" id="MFC4159630.1"/>
    </source>
</evidence>
<dbReference type="Pfam" id="PF01985">
    <property type="entry name" value="CRS1_YhbY"/>
    <property type="match status" value="1"/>
</dbReference>
<dbReference type="PANTHER" id="PTHR40065">
    <property type="entry name" value="RNA-BINDING PROTEIN YHBY"/>
    <property type="match status" value="1"/>
</dbReference>
<dbReference type="InterPro" id="IPR051925">
    <property type="entry name" value="RNA-binding_domain"/>
</dbReference>
<keyword evidence="6" id="KW-1185">Reference proteome</keyword>
<feature type="domain" description="CRM" evidence="4">
    <location>
        <begin position="1"/>
        <end position="97"/>
    </location>
</feature>
<dbReference type="InterPro" id="IPR035920">
    <property type="entry name" value="YhbY-like_sf"/>
</dbReference>
<organism evidence="5 6">
    <name type="scientific">Chitinimonas lacunae</name>
    <dbReference type="NCBI Taxonomy" id="1963018"/>
    <lineage>
        <taxon>Bacteria</taxon>
        <taxon>Pseudomonadati</taxon>
        <taxon>Pseudomonadota</taxon>
        <taxon>Betaproteobacteria</taxon>
        <taxon>Neisseriales</taxon>
        <taxon>Chitinibacteraceae</taxon>
        <taxon>Chitinimonas</taxon>
    </lineage>
</organism>
<keyword evidence="1 2" id="KW-0694">RNA-binding</keyword>
<dbReference type="RefSeq" id="WP_378163591.1">
    <property type="nucleotide sequence ID" value="NZ_JBHSBU010000001.1"/>
</dbReference>
<dbReference type="Gene3D" id="3.30.110.60">
    <property type="entry name" value="YhbY-like"/>
    <property type="match status" value="1"/>
</dbReference>
<evidence type="ECO:0000256" key="2">
    <source>
        <dbReference type="PROSITE-ProRule" id="PRU00626"/>
    </source>
</evidence>
<reference evidence="6" key="1">
    <citation type="journal article" date="2019" name="Int. J. Syst. Evol. Microbiol.">
        <title>The Global Catalogue of Microorganisms (GCM) 10K type strain sequencing project: providing services to taxonomists for standard genome sequencing and annotation.</title>
        <authorList>
            <consortium name="The Broad Institute Genomics Platform"/>
            <consortium name="The Broad Institute Genome Sequencing Center for Infectious Disease"/>
            <person name="Wu L."/>
            <person name="Ma J."/>
        </authorList>
    </citation>
    <scope>NUCLEOTIDE SEQUENCE [LARGE SCALE GENOMIC DNA]</scope>
    <source>
        <strain evidence="6">LMG 29894</strain>
    </source>
</reference>
<accession>A0ABV8MQS9</accession>
<evidence type="ECO:0000256" key="1">
    <source>
        <dbReference type="ARBA" id="ARBA00022884"/>
    </source>
</evidence>
<dbReference type="SUPFAM" id="SSF75471">
    <property type="entry name" value="YhbY-like"/>
    <property type="match status" value="1"/>
</dbReference>
<dbReference type="InterPro" id="IPR001890">
    <property type="entry name" value="RNA-binding_CRM"/>
</dbReference>
<dbReference type="Proteomes" id="UP001595791">
    <property type="component" value="Unassembled WGS sequence"/>
</dbReference>